<accession>A0A3D8ID71</accession>
<organism evidence="1 2">
    <name type="scientific">Helicobacter ganmani</name>
    <dbReference type="NCBI Taxonomy" id="60246"/>
    <lineage>
        <taxon>Bacteria</taxon>
        <taxon>Pseudomonadati</taxon>
        <taxon>Campylobacterota</taxon>
        <taxon>Epsilonproteobacteria</taxon>
        <taxon>Campylobacterales</taxon>
        <taxon>Helicobacteraceae</taxon>
        <taxon>Helicobacter</taxon>
    </lineage>
</organism>
<comment type="caution">
    <text evidence="1">The sequence shown here is derived from an EMBL/GenBank/DDBJ whole genome shotgun (WGS) entry which is preliminary data.</text>
</comment>
<dbReference type="RefSeq" id="WP_115551756.1">
    <property type="nucleotide sequence ID" value="NZ_CAOPYK010000006.1"/>
</dbReference>
<protein>
    <submittedName>
        <fullName evidence="1">DUF452 domain-containing protein</fullName>
    </submittedName>
</protein>
<name>A0A3D8ID71_9HELI</name>
<dbReference type="SUPFAM" id="SSF53474">
    <property type="entry name" value="alpha/beta-Hydrolases"/>
    <property type="match status" value="1"/>
</dbReference>
<evidence type="ECO:0000313" key="1">
    <source>
        <dbReference type="EMBL" id="RDU62491.1"/>
    </source>
</evidence>
<sequence>MNIYQKINNNENILLIFGGFASHPSHFLPLIPAHYDFILLSHYQHLDFSVLKSLLQNLNKESKITLLAFSMGVFVARVFMESSQDFNCFARKIAINGTEFGMHSKFGIPPKIFKLTQKTFNLTTFKHNLFGKFFNQTHNFEFLDSNILREELGFFIQACLQFDTITSEIFWDEILISKQDLVFNTQSQKNFWIDFKGAQERILEIDAPHFAFFDWQP</sequence>
<dbReference type="Pfam" id="PF04301">
    <property type="entry name" value="BioG"/>
    <property type="match status" value="1"/>
</dbReference>
<dbReference type="GeneID" id="82535883"/>
<dbReference type="OrthoDB" id="37047at2"/>
<proteinExistence type="predicted"/>
<dbReference type="InterPro" id="IPR007398">
    <property type="entry name" value="BioG"/>
</dbReference>
<dbReference type="Proteomes" id="UP000256650">
    <property type="component" value="Unassembled WGS sequence"/>
</dbReference>
<gene>
    <name evidence="1" type="ORF">CQA43_06210</name>
</gene>
<dbReference type="EMBL" id="NXLS01000006">
    <property type="protein sequence ID" value="RDU62491.1"/>
    <property type="molecule type" value="Genomic_DNA"/>
</dbReference>
<dbReference type="InterPro" id="IPR029058">
    <property type="entry name" value="AB_hydrolase_fold"/>
</dbReference>
<reference evidence="1 2" key="1">
    <citation type="submission" date="2018-04" db="EMBL/GenBank/DDBJ databases">
        <title>Novel Campyloabacter and Helicobacter Species and Strains.</title>
        <authorList>
            <person name="Mannion A.J."/>
            <person name="Shen Z."/>
            <person name="Fox J.G."/>
        </authorList>
    </citation>
    <scope>NUCLEOTIDE SEQUENCE [LARGE SCALE GENOMIC DNA]</scope>
    <source>
        <strain evidence="1 2">MIT 99-5101</strain>
    </source>
</reference>
<dbReference type="Gene3D" id="3.40.50.1820">
    <property type="entry name" value="alpha/beta hydrolase"/>
    <property type="match status" value="1"/>
</dbReference>
<evidence type="ECO:0000313" key="2">
    <source>
        <dbReference type="Proteomes" id="UP000256650"/>
    </source>
</evidence>
<keyword evidence="2" id="KW-1185">Reference proteome</keyword>
<dbReference type="AlphaFoldDB" id="A0A3D8ID71"/>